<organism evidence="1 2">
    <name type="scientific">Hyphomicrobium sulfonivorans</name>
    <dbReference type="NCBI Taxonomy" id="121290"/>
    <lineage>
        <taxon>Bacteria</taxon>
        <taxon>Pseudomonadati</taxon>
        <taxon>Pseudomonadota</taxon>
        <taxon>Alphaproteobacteria</taxon>
        <taxon>Hyphomicrobiales</taxon>
        <taxon>Hyphomicrobiaceae</taxon>
        <taxon>Hyphomicrobium</taxon>
    </lineage>
</organism>
<dbReference type="RefSeq" id="WP_068462167.1">
    <property type="nucleotide sequence ID" value="NZ_LMTR01000066.1"/>
</dbReference>
<gene>
    <name evidence="1" type="ORF">APY04_2066</name>
</gene>
<accession>A0A120CV09</accession>
<dbReference type="AlphaFoldDB" id="A0A120CV09"/>
<evidence type="ECO:0000313" key="2">
    <source>
        <dbReference type="Proteomes" id="UP000059074"/>
    </source>
</evidence>
<protein>
    <submittedName>
        <fullName evidence="1">Uncharacterized protein</fullName>
    </submittedName>
</protein>
<evidence type="ECO:0000313" key="1">
    <source>
        <dbReference type="EMBL" id="KWT67079.1"/>
    </source>
</evidence>
<dbReference type="OrthoDB" id="1523598at2"/>
<name>A0A120CV09_HYPSL</name>
<dbReference type="STRING" id="121290.APY04_2066"/>
<comment type="caution">
    <text evidence="1">The sequence shown here is derived from an EMBL/GenBank/DDBJ whole genome shotgun (WGS) entry which is preliminary data.</text>
</comment>
<proteinExistence type="predicted"/>
<dbReference type="Proteomes" id="UP000059074">
    <property type="component" value="Unassembled WGS sequence"/>
</dbReference>
<reference evidence="1 2" key="1">
    <citation type="submission" date="2015-10" db="EMBL/GenBank/DDBJ databases">
        <title>Transcriptomic analysis of a linuron degrading triple-species bacterial consortium.</title>
        <authorList>
            <person name="Albers P."/>
        </authorList>
    </citation>
    <scope>NUCLEOTIDE SEQUENCE [LARGE SCALE GENOMIC DNA]</scope>
    <source>
        <strain evidence="1 2">WDL6</strain>
    </source>
</reference>
<dbReference type="PATRIC" id="fig|121290.4.peg.1358"/>
<dbReference type="EMBL" id="LMTR01000066">
    <property type="protein sequence ID" value="KWT67079.1"/>
    <property type="molecule type" value="Genomic_DNA"/>
</dbReference>
<sequence length="79" mass="8347">MTNFTVRQGCRYRATLTLGMLESLASNTMIASKLEEAGFAEVSVEGQGSVRHATALWPNGDTSAAMPKQVTSVEEIGAA</sequence>
<keyword evidence="2" id="KW-1185">Reference proteome</keyword>